<dbReference type="Gene3D" id="3.30.1490.480">
    <property type="entry name" value="Endolytic murein transglycosylase"/>
    <property type="match status" value="2"/>
</dbReference>
<dbReference type="eggNOG" id="COG1559">
    <property type="taxonomic scope" value="Bacteria"/>
</dbReference>
<evidence type="ECO:0000256" key="2">
    <source>
        <dbReference type="ARBA" id="ARBA00022692"/>
    </source>
</evidence>
<evidence type="ECO:0000256" key="1">
    <source>
        <dbReference type="ARBA" id="ARBA00022475"/>
    </source>
</evidence>
<keyword evidence="3 7" id="KW-1133">Transmembrane helix</keyword>
<feature type="site" description="Important for catalytic activity" evidence="7">
    <location>
        <position position="227"/>
    </location>
</feature>
<comment type="function">
    <text evidence="7">Functions as a peptidoglycan terminase that cleaves nascent peptidoglycan strands endolytically to terminate their elongation.</text>
</comment>
<evidence type="ECO:0000256" key="4">
    <source>
        <dbReference type="ARBA" id="ARBA00023136"/>
    </source>
</evidence>
<proteinExistence type="inferred from homology"/>
<dbReference type="CDD" id="cd08010">
    <property type="entry name" value="MltG_like"/>
    <property type="match status" value="1"/>
</dbReference>
<keyword evidence="6 7" id="KW-0961">Cell wall biogenesis/degradation</keyword>
<protein>
    <recommendedName>
        <fullName evidence="7">Endolytic murein transglycosylase</fullName>
        <ecNumber evidence="7">4.2.2.29</ecNumber>
    </recommendedName>
    <alternativeName>
        <fullName evidence="7">Peptidoglycan lytic transglycosylase</fullName>
    </alternativeName>
    <alternativeName>
        <fullName evidence="7">Peptidoglycan polymerization terminase</fullName>
    </alternativeName>
</protein>
<keyword evidence="2 7" id="KW-0812">Transmembrane</keyword>
<evidence type="ECO:0000313" key="9">
    <source>
        <dbReference type="Proteomes" id="UP000006443"/>
    </source>
</evidence>
<dbReference type="GO" id="GO:0008932">
    <property type="term" value="F:lytic endotransglycosylase activity"/>
    <property type="evidence" value="ECO:0007669"/>
    <property type="project" value="UniProtKB-UniRule"/>
</dbReference>
<keyword evidence="4 7" id="KW-0472">Membrane</keyword>
<dbReference type="Proteomes" id="UP000006443">
    <property type="component" value="Unassembled WGS sequence"/>
</dbReference>
<gene>
    <name evidence="7" type="primary">mltG</name>
    <name evidence="8" type="ORF">DealDRAFT_2990</name>
</gene>
<evidence type="ECO:0000313" key="8">
    <source>
        <dbReference type="EMBL" id="EEG76148.1"/>
    </source>
</evidence>
<dbReference type="GO" id="GO:0005886">
    <property type="term" value="C:plasma membrane"/>
    <property type="evidence" value="ECO:0007669"/>
    <property type="project" value="UniProtKB-UniRule"/>
</dbReference>
<reference evidence="8 9" key="1">
    <citation type="submission" date="2009-02" db="EMBL/GenBank/DDBJ databases">
        <title>Sequencing of the draft genome and assembly of Dethiobacter alkaliphilus AHT 1.</title>
        <authorList>
            <consortium name="US DOE Joint Genome Institute (JGI-PGF)"/>
            <person name="Lucas S."/>
            <person name="Copeland A."/>
            <person name="Lapidus A."/>
            <person name="Glavina del Rio T."/>
            <person name="Dalin E."/>
            <person name="Tice H."/>
            <person name="Bruce D."/>
            <person name="Goodwin L."/>
            <person name="Pitluck S."/>
            <person name="Larimer F."/>
            <person name="Land M.L."/>
            <person name="Hauser L."/>
            <person name="Muyzer G."/>
        </authorList>
    </citation>
    <scope>NUCLEOTIDE SEQUENCE [LARGE SCALE GENOMIC DNA]</scope>
    <source>
        <strain evidence="8 9">AHT 1</strain>
    </source>
</reference>
<keyword evidence="9" id="KW-1185">Reference proteome</keyword>
<accession>C0GKI1</accession>
<dbReference type="Pfam" id="PF02618">
    <property type="entry name" value="YceG"/>
    <property type="match status" value="1"/>
</dbReference>
<dbReference type="NCBIfam" id="TIGR00247">
    <property type="entry name" value="endolytic transglycosylase MltG"/>
    <property type="match status" value="1"/>
</dbReference>
<keyword evidence="1 7" id="KW-1003">Cell membrane</keyword>
<sequence length="345" mass="38671">MMMRTSLRLAGGFLVLLAVAFGLLAFQLNTLLQPVDVPAMAEEQILVSIPQGSSSTRIANILEEEGLVRNATVFRFYAKFQGMDQGLQAGNYLLSYGMDMDEILAELSAGNVYRPTVSVTIPEGLTLEQIAQRLEDRGLADADEFMDLAGEAKPAMGQTHPEMRYAMEGYLFPDTYEFDEGVSAETILSRMQTRMEEVFTAEMRERAQELGLSLHEVMTLASLVEREVQAPQERETVAAVMHNRMAIGMPLQIDATVLYALGEHREQVLYVDLEVESPYNTYYVSGLPPGPIAAPGRGAIMAVLYPEDVDYLYYVLKRDGTGEHYFARTYAEHQQNIRRSRNNRQ</sequence>
<comment type="similarity">
    <text evidence="7">Belongs to the transglycosylase MltG family.</text>
</comment>
<dbReference type="GO" id="GO:0071555">
    <property type="term" value="P:cell wall organization"/>
    <property type="evidence" value="ECO:0007669"/>
    <property type="project" value="UniProtKB-KW"/>
</dbReference>
<organism evidence="8 9">
    <name type="scientific">Dethiobacter alkaliphilus AHT 1</name>
    <dbReference type="NCBI Taxonomy" id="555088"/>
    <lineage>
        <taxon>Bacteria</taxon>
        <taxon>Bacillati</taxon>
        <taxon>Bacillota</taxon>
        <taxon>Dethiobacteria</taxon>
        <taxon>Dethiobacterales</taxon>
        <taxon>Dethiobacteraceae</taxon>
        <taxon>Dethiobacter</taxon>
    </lineage>
</organism>
<dbReference type="EC" id="4.2.2.29" evidence="7"/>
<name>C0GKI1_DETAL</name>
<dbReference type="InterPro" id="IPR003770">
    <property type="entry name" value="MLTG-like"/>
</dbReference>
<dbReference type="STRING" id="555088.DealDRAFT_2990"/>
<keyword evidence="5 7" id="KW-0456">Lyase</keyword>
<dbReference type="PANTHER" id="PTHR30518:SF2">
    <property type="entry name" value="ENDOLYTIC MUREIN TRANSGLYCOSYLASE"/>
    <property type="match status" value="1"/>
</dbReference>
<comment type="catalytic activity">
    <reaction evidence="7">
        <text>a peptidoglycan chain = a peptidoglycan chain with N-acetyl-1,6-anhydromuramyl-[peptide] at the reducing end + a peptidoglycan chain with N-acetylglucosamine at the non-reducing end.</text>
        <dbReference type="EC" id="4.2.2.29"/>
    </reaction>
</comment>
<dbReference type="HAMAP" id="MF_02065">
    <property type="entry name" value="MltG"/>
    <property type="match status" value="1"/>
</dbReference>
<evidence type="ECO:0000256" key="3">
    <source>
        <dbReference type="ARBA" id="ARBA00022989"/>
    </source>
</evidence>
<evidence type="ECO:0000256" key="7">
    <source>
        <dbReference type="HAMAP-Rule" id="MF_02065"/>
    </source>
</evidence>
<dbReference type="EMBL" id="ACJM01000024">
    <property type="protein sequence ID" value="EEG76148.1"/>
    <property type="molecule type" value="Genomic_DNA"/>
</dbReference>
<dbReference type="Gene3D" id="3.30.160.60">
    <property type="entry name" value="Classic Zinc Finger"/>
    <property type="match status" value="1"/>
</dbReference>
<evidence type="ECO:0000256" key="6">
    <source>
        <dbReference type="ARBA" id="ARBA00023316"/>
    </source>
</evidence>
<comment type="caution">
    <text evidence="8">The sequence shown here is derived from an EMBL/GenBank/DDBJ whole genome shotgun (WGS) entry which is preliminary data.</text>
</comment>
<dbReference type="PANTHER" id="PTHR30518">
    <property type="entry name" value="ENDOLYTIC MUREIN TRANSGLYCOSYLASE"/>
    <property type="match status" value="1"/>
</dbReference>
<evidence type="ECO:0000256" key="5">
    <source>
        <dbReference type="ARBA" id="ARBA00023239"/>
    </source>
</evidence>
<dbReference type="AlphaFoldDB" id="C0GKI1"/>
<dbReference type="GO" id="GO:0009252">
    <property type="term" value="P:peptidoglycan biosynthetic process"/>
    <property type="evidence" value="ECO:0007669"/>
    <property type="project" value="UniProtKB-UniRule"/>
</dbReference>